<dbReference type="InterPro" id="IPR042112">
    <property type="entry name" value="P_AcTrfase_dom2"/>
</dbReference>
<dbReference type="NCBIfam" id="NF007233">
    <property type="entry name" value="PRK09653.1"/>
    <property type="match status" value="1"/>
</dbReference>
<dbReference type="Pfam" id="PF01515">
    <property type="entry name" value="PTA_PTB"/>
    <property type="match status" value="1"/>
</dbReference>
<evidence type="ECO:0000256" key="2">
    <source>
        <dbReference type="ARBA" id="ARBA00004989"/>
    </source>
</evidence>
<evidence type="ECO:0000256" key="1">
    <source>
        <dbReference type="ARBA" id="ARBA00000705"/>
    </source>
</evidence>
<sequence>MSTFMDKIKALAAADKKTIVLAEGEERRTVQAADAVLKQGFADIILLGNEAKIKEISKDLDISGARIIDPATSELTEDFANKLYELRKAKGMTPEKAAETILNTLYFGCMLVKTGMADGMVAGAVNSTANVLRSALQIIKTAPDTKVVSAFFLMIVPDCEYGENGTFVFSDCGLNEYPDEEKLAQIALSSAKSFRMLVGEEPKVAMLSYSSYGSAKSEYVDKVRNATELVKAQAPDLKIDGELQLDAAIVPEINASKAPGSPIEGKANVLIFPNLDAGNIGYKLVQRLAKAEAYGPLTQGIAKPVNDLSRGCSYEDIVGVVAFTCVQAQKQA</sequence>
<reference evidence="10" key="1">
    <citation type="submission" date="2020-10" db="EMBL/GenBank/DDBJ databases">
        <title>ChiBAC.</title>
        <authorList>
            <person name="Zenner C."/>
            <person name="Hitch T.C.A."/>
            <person name="Clavel T."/>
        </authorList>
    </citation>
    <scope>NUCLEOTIDE SEQUENCE</scope>
    <source>
        <strain evidence="10">DSM 107454</strain>
    </source>
</reference>
<feature type="domain" description="Phosphate acetyl/butaryl transferase" evidence="9">
    <location>
        <begin position="4"/>
        <end position="325"/>
    </location>
</feature>
<dbReference type="PANTHER" id="PTHR43356">
    <property type="entry name" value="PHOSPHATE ACETYLTRANSFERASE"/>
    <property type="match status" value="1"/>
</dbReference>
<evidence type="ECO:0000256" key="8">
    <source>
        <dbReference type="ARBA" id="ARBA00031108"/>
    </source>
</evidence>
<dbReference type="EC" id="2.3.1.8" evidence="4"/>
<evidence type="ECO:0000313" key="10">
    <source>
        <dbReference type="EMBL" id="MBE5039732.1"/>
    </source>
</evidence>
<dbReference type="Gene3D" id="3.40.50.10950">
    <property type="match status" value="1"/>
</dbReference>
<keyword evidence="6 10" id="KW-0808">Transferase</keyword>
<gene>
    <name evidence="10" type="primary">pta</name>
    <name evidence="10" type="ORF">INF28_04555</name>
</gene>
<evidence type="ECO:0000256" key="6">
    <source>
        <dbReference type="ARBA" id="ARBA00022679"/>
    </source>
</evidence>
<dbReference type="RefSeq" id="WP_226392297.1">
    <property type="nucleotide sequence ID" value="NZ_JADCKB010000007.1"/>
</dbReference>
<dbReference type="Proteomes" id="UP000806542">
    <property type="component" value="Unassembled WGS sequence"/>
</dbReference>
<dbReference type="InterPro" id="IPR050500">
    <property type="entry name" value="Phos_Acetyltrans/Butyryltrans"/>
</dbReference>
<dbReference type="EMBL" id="JADCKB010000007">
    <property type="protein sequence ID" value="MBE5039732.1"/>
    <property type="molecule type" value="Genomic_DNA"/>
</dbReference>
<dbReference type="InterPro" id="IPR004614">
    <property type="entry name" value="P_AcTrfase"/>
</dbReference>
<dbReference type="NCBIfam" id="TIGR00651">
    <property type="entry name" value="pta"/>
    <property type="match status" value="1"/>
</dbReference>
<accession>A0A9D5R897</accession>
<comment type="catalytic activity">
    <reaction evidence="1">
        <text>acetyl-CoA + phosphate = acetyl phosphate + CoA</text>
        <dbReference type="Rhea" id="RHEA:19521"/>
        <dbReference type="ChEBI" id="CHEBI:22191"/>
        <dbReference type="ChEBI" id="CHEBI:43474"/>
        <dbReference type="ChEBI" id="CHEBI:57287"/>
        <dbReference type="ChEBI" id="CHEBI:57288"/>
        <dbReference type="EC" id="2.3.1.8"/>
    </reaction>
</comment>
<dbReference type="GO" id="GO:0008959">
    <property type="term" value="F:phosphate acetyltransferase activity"/>
    <property type="evidence" value="ECO:0007669"/>
    <property type="project" value="UniProtKB-EC"/>
</dbReference>
<comment type="pathway">
    <text evidence="2">Metabolic intermediate biosynthesis; acetyl-CoA biosynthesis; acetyl-CoA from acetate: step 2/2.</text>
</comment>
<name>A0A9D5R897_9FIRM</name>
<dbReference type="SUPFAM" id="SSF53659">
    <property type="entry name" value="Isocitrate/Isopropylmalate dehydrogenase-like"/>
    <property type="match status" value="1"/>
</dbReference>
<dbReference type="AlphaFoldDB" id="A0A9D5R897"/>
<evidence type="ECO:0000256" key="4">
    <source>
        <dbReference type="ARBA" id="ARBA00012707"/>
    </source>
</evidence>
<comment type="similarity">
    <text evidence="3">Belongs to the phosphate acetyltransferase and butyryltransferase family.</text>
</comment>
<evidence type="ECO:0000313" key="11">
    <source>
        <dbReference type="Proteomes" id="UP000806542"/>
    </source>
</evidence>
<dbReference type="PIRSF" id="PIRSF000428">
    <property type="entry name" value="P_Ac_trans"/>
    <property type="match status" value="1"/>
</dbReference>
<organism evidence="10 11">
    <name type="scientific">Ructibacterium gallinarum</name>
    <dbReference type="NCBI Taxonomy" id="2779355"/>
    <lineage>
        <taxon>Bacteria</taxon>
        <taxon>Bacillati</taxon>
        <taxon>Bacillota</taxon>
        <taxon>Clostridia</taxon>
        <taxon>Eubacteriales</taxon>
        <taxon>Oscillospiraceae</taxon>
        <taxon>Ructibacterium</taxon>
    </lineage>
</organism>
<comment type="caution">
    <text evidence="10">The sequence shown here is derived from an EMBL/GenBank/DDBJ whole genome shotgun (WGS) entry which is preliminary data.</text>
</comment>
<evidence type="ECO:0000256" key="3">
    <source>
        <dbReference type="ARBA" id="ARBA00005656"/>
    </source>
</evidence>
<evidence type="ECO:0000259" key="9">
    <source>
        <dbReference type="Pfam" id="PF01515"/>
    </source>
</evidence>
<evidence type="ECO:0000256" key="5">
    <source>
        <dbReference type="ARBA" id="ARBA00021528"/>
    </source>
</evidence>
<protein>
    <recommendedName>
        <fullName evidence="5">Phosphate acetyltransferase</fullName>
        <ecNumber evidence="4">2.3.1.8</ecNumber>
    </recommendedName>
    <alternativeName>
        <fullName evidence="8">Phosphotransacetylase</fullName>
    </alternativeName>
</protein>
<keyword evidence="7 10" id="KW-0012">Acyltransferase</keyword>
<evidence type="ECO:0000256" key="7">
    <source>
        <dbReference type="ARBA" id="ARBA00023315"/>
    </source>
</evidence>
<keyword evidence="11" id="KW-1185">Reference proteome</keyword>
<dbReference type="InterPro" id="IPR002505">
    <property type="entry name" value="PTA_PTB"/>
</dbReference>
<dbReference type="Gene3D" id="3.40.50.10750">
    <property type="entry name" value="Isocitrate/Isopropylmalate dehydrogenase-like"/>
    <property type="match status" value="1"/>
</dbReference>
<dbReference type="InterPro" id="IPR012147">
    <property type="entry name" value="P_Ac_Bu_trans"/>
</dbReference>
<proteinExistence type="inferred from homology"/>
<dbReference type="PANTHER" id="PTHR43356:SF3">
    <property type="entry name" value="PHOSPHATE ACETYLTRANSFERASE"/>
    <property type="match status" value="1"/>
</dbReference>
<dbReference type="InterPro" id="IPR042113">
    <property type="entry name" value="P_AcTrfase_dom1"/>
</dbReference>